<name>A0A0E3MDQ1_SACSO</name>
<evidence type="ECO:0000313" key="7">
    <source>
        <dbReference type="EMBL" id="AZF74536.1"/>
    </source>
</evidence>
<keyword evidence="3" id="KW-0547">Nucleotide-binding</keyword>
<dbReference type="EMBL" id="CP050869">
    <property type="protein sequence ID" value="QPG49227.1"/>
    <property type="molecule type" value="Genomic_DNA"/>
</dbReference>
<evidence type="ECO:0000313" key="15">
    <source>
        <dbReference type="Proteomes" id="UP000033085"/>
    </source>
</evidence>
<dbReference type="EMBL" id="CP033239">
    <property type="protein sequence ID" value="AZF79764.1"/>
    <property type="molecule type" value="Genomic_DNA"/>
</dbReference>
<dbReference type="Proteomes" id="UP000269431">
    <property type="component" value="Chromosome"/>
</dbReference>
<evidence type="ECO:0000313" key="25">
    <source>
        <dbReference type="Proteomes" id="UP000594632"/>
    </source>
</evidence>
<evidence type="ECO:0000259" key="1">
    <source>
        <dbReference type="Pfam" id="PF01637"/>
    </source>
</evidence>
<dbReference type="PANTHER" id="PTHR34301:SF8">
    <property type="entry name" value="ATPASE DOMAIN-CONTAINING PROTEIN"/>
    <property type="match status" value="1"/>
</dbReference>
<dbReference type="GO" id="GO:0005524">
    <property type="term" value="F:ATP binding"/>
    <property type="evidence" value="ECO:0007669"/>
    <property type="project" value="UniProtKB-KW"/>
</dbReference>
<dbReference type="Proteomes" id="UP000594632">
    <property type="component" value="Chromosome"/>
</dbReference>
<evidence type="ECO:0000313" key="20">
    <source>
        <dbReference type="Proteomes" id="UP000273194"/>
    </source>
</evidence>
<evidence type="ECO:0000313" key="3">
    <source>
        <dbReference type="EMBL" id="AKA77525.1"/>
    </source>
</evidence>
<keyword evidence="3" id="KW-0067">ATP-binding</keyword>
<proteinExistence type="predicted"/>
<dbReference type="EMBL" id="CP033241">
    <property type="protein sequence ID" value="AZF84963.1"/>
    <property type="molecule type" value="Genomic_DNA"/>
</dbReference>
<dbReference type="Gene3D" id="1.10.8.60">
    <property type="match status" value="1"/>
</dbReference>
<reference evidence="3" key="5">
    <citation type="submission" date="2018-10" db="EMBL/GenBank/DDBJ databases">
        <authorList>
            <person name="McCarthy S."/>
            <person name="Gradnigo J."/>
            <person name="Johnson T."/>
            <person name="Payne S."/>
            <person name="Lipzen A."/>
            <person name="Schackwitz W."/>
            <person name="Martin J."/>
            <person name="Moriyama E."/>
            <person name="Blum P."/>
        </authorList>
    </citation>
    <scope>NUCLEOTIDE SEQUENCE</scope>
    <source>
        <strain evidence="2">SARC-B</strain>
        <strain evidence="3">SARC-C</strain>
        <strain evidence="4">SULA</strain>
    </source>
</reference>
<dbReference type="EMBL" id="CP033235">
    <property type="protein sequence ID" value="AZF69296.1"/>
    <property type="molecule type" value="Genomic_DNA"/>
</dbReference>
<dbReference type="EMBL" id="CP033238">
    <property type="protein sequence ID" value="AZF77159.1"/>
    <property type="molecule type" value="Genomic_DNA"/>
</dbReference>
<dbReference type="Pfam" id="PF01637">
    <property type="entry name" value="ATPase_2"/>
    <property type="match status" value="1"/>
</dbReference>
<dbReference type="OrthoDB" id="132045at2157"/>
<dbReference type="AlphaFoldDB" id="A0A0E3MDQ1"/>
<reference evidence="17" key="2">
    <citation type="submission" date="2016-04" db="EMBL/GenBank/DDBJ databases">
        <authorList>
            <person name="Shah S.A."/>
            <person name="Garrett R.A."/>
        </authorList>
    </citation>
    <scope>NUCLEOTIDE SEQUENCE [LARGE SCALE GENOMIC DNA]</scope>
    <source>
        <strain evidence="17">ATCC 35091 / DSM 1616 / JCM 8930 / NBRC 15331 / P1</strain>
    </source>
</reference>
<evidence type="ECO:0000313" key="24">
    <source>
        <dbReference type="Proteomes" id="UP000282269"/>
    </source>
</evidence>
<evidence type="ECO:0000313" key="18">
    <source>
        <dbReference type="Proteomes" id="UP000267993"/>
    </source>
</evidence>
<dbReference type="Proteomes" id="UP000275843">
    <property type="component" value="Chromosome"/>
</dbReference>
<dbReference type="Proteomes" id="UP000273443">
    <property type="component" value="Chromosome"/>
</dbReference>
<dbReference type="Proteomes" id="UP000273194">
    <property type="component" value="Chromosome"/>
</dbReference>
<organism evidence="3 14">
    <name type="scientific">Saccharolobus solfataricus</name>
    <name type="common">Sulfolobus solfataricus</name>
    <dbReference type="NCBI Taxonomy" id="2287"/>
    <lineage>
        <taxon>Archaea</taxon>
        <taxon>Thermoproteota</taxon>
        <taxon>Thermoprotei</taxon>
        <taxon>Sulfolobales</taxon>
        <taxon>Sulfolobaceae</taxon>
        <taxon>Saccharolobus</taxon>
    </lineage>
</organism>
<dbReference type="PANTHER" id="PTHR34301">
    <property type="entry name" value="DNA-BINDING PROTEIN-RELATED"/>
    <property type="match status" value="1"/>
</dbReference>
<accession>A0A0E3MDQ1</accession>
<protein>
    <submittedName>
        <fullName evidence="3">ATP-binding protein</fullName>
    </submittedName>
    <submittedName>
        <fullName evidence="13">ATPase</fullName>
    </submittedName>
</protein>
<evidence type="ECO:0000313" key="13">
    <source>
        <dbReference type="EMBL" id="SAI85621.1"/>
    </source>
</evidence>
<dbReference type="EMBL" id="CP011056">
    <property type="protein sequence ID" value="AKA77525.1"/>
    <property type="molecule type" value="Genomic_DNA"/>
</dbReference>
<evidence type="ECO:0000313" key="23">
    <source>
        <dbReference type="Proteomes" id="UP000278715"/>
    </source>
</evidence>
<evidence type="ECO:0000313" key="4">
    <source>
        <dbReference type="EMBL" id="AKA80215.1"/>
    </source>
</evidence>
<evidence type="ECO:0000313" key="11">
    <source>
        <dbReference type="EMBL" id="AZF84963.1"/>
    </source>
</evidence>
<dbReference type="Proteomes" id="UP000278715">
    <property type="component" value="Chromosome"/>
</dbReference>
<dbReference type="KEGG" id="ssoa:SULA_2766"/>
<reference evidence="12 25" key="6">
    <citation type="journal article" date="2020" name="Nat. Commun.">
        <title>The structures of two archaeal type IV pili illuminate evolutionary relationships.</title>
        <authorList>
            <person name="Wang F."/>
            <person name="Baquero D.P."/>
            <person name="Su Z."/>
            <person name="Beltran L.C."/>
            <person name="Prangishvili D."/>
            <person name="Krupovic M."/>
            <person name="Egelman E.H."/>
        </authorList>
    </citation>
    <scope>NUCLEOTIDE SEQUENCE [LARGE SCALE GENOMIC DNA]</scope>
    <source>
        <strain evidence="12 25">POZ149</strain>
    </source>
</reference>
<dbReference type="SUPFAM" id="SSF52540">
    <property type="entry name" value="P-loop containing nucleoside triphosphate hydrolases"/>
    <property type="match status" value="1"/>
</dbReference>
<dbReference type="EMBL" id="CP011055">
    <property type="protein sequence ID" value="AKA74829.1"/>
    <property type="molecule type" value="Genomic_DNA"/>
</dbReference>
<feature type="domain" description="ATPase" evidence="1">
    <location>
        <begin position="15"/>
        <end position="259"/>
    </location>
</feature>
<dbReference type="OMA" id="QHIYKYL"/>
<evidence type="ECO:0000313" key="2">
    <source>
        <dbReference type="EMBL" id="AKA74829.1"/>
    </source>
</evidence>
<sequence length="387" mass="44569">MLFNTRPKEDRKDLYDREKEIEMIKDSIARGEWIAVLGMRRIGKTSVVNVAVKEIGAIKVSINLMRIHDSRKKQYPKHVLISLLIEEINEAIKNYTILGKVAKLLSNILGVEEIQTNKVRAKLTKIRGTDITYIIREMDSIARDNKKQLVIILDEAQELAKVNGLDFPSIFHDVYDNCKNTVIIFTGSMVKLIEKTLKNIEYTEPFFGRYIRKITLGRFLPEQSREFLEKGFEEEGIKVDESVIDEAVKRLDGIPGWLTLFGSEYTFSAKMGTKPRIDEIIEKAINEVRNEARNFIFSTQSPLRYSAVILALDRLGGKGELHEIVKVSSTILNENIPEPRVYEILNRLVEFDFIERREDNEYYLHQDEPNRKGLILAAKDSPASYSI</sequence>
<reference evidence="18 19" key="4">
    <citation type="journal article" date="2018" name="Proc. Natl. Acad. Sci. U.S.A.">
        <title>Nonmutational mechanism of inheritance in the Archaeon Sulfolobus solfataricus.</title>
        <authorList>
            <person name="Payne S."/>
            <person name="McCarthy S."/>
            <person name="Johnson T."/>
            <person name="North E."/>
            <person name="Blum P."/>
        </authorList>
    </citation>
    <scope>NUCLEOTIDE SEQUENCE [LARGE SCALE GENOMIC DNA]</scope>
    <source>
        <strain evidence="6 18">SARC-H</strain>
        <strain evidence="7 22">SARC-I</strain>
        <strain evidence="9 23">SARC-N</strain>
        <strain evidence="10 24">SARC-O</strain>
        <strain evidence="11 19">SUL120</strain>
        <strain evidence="5 20">SULG</strain>
        <strain evidence="8 21">SULM</strain>
    </source>
</reference>
<dbReference type="InterPro" id="IPR011579">
    <property type="entry name" value="ATPase_dom"/>
</dbReference>
<evidence type="ECO:0000313" key="21">
    <source>
        <dbReference type="Proteomes" id="UP000273443"/>
    </source>
</evidence>
<dbReference type="GeneID" id="7807196"/>
<evidence type="ECO:0000313" key="22">
    <source>
        <dbReference type="Proteomes" id="UP000275843"/>
    </source>
</evidence>
<dbReference type="Proteomes" id="UP000033085">
    <property type="component" value="Chromosome"/>
</dbReference>
<evidence type="ECO:0000313" key="19">
    <source>
        <dbReference type="Proteomes" id="UP000269431"/>
    </source>
</evidence>
<evidence type="ECO:0000313" key="9">
    <source>
        <dbReference type="EMBL" id="AZF79764.1"/>
    </source>
</evidence>
<dbReference type="Gene3D" id="3.40.50.300">
    <property type="entry name" value="P-loop containing nucleotide triphosphate hydrolases"/>
    <property type="match status" value="1"/>
</dbReference>
<dbReference type="KEGG" id="ssof:SULC_2764"/>
<dbReference type="EMBL" id="CP033237">
    <property type="protein sequence ID" value="AZF74536.1"/>
    <property type="molecule type" value="Genomic_DNA"/>
</dbReference>
<evidence type="ECO:0000313" key="12">
    <source>
        <dbReference type="EMBL" id="QPG49227.1"/>
    </source>
</evidence>
<evidence type="ECO:0000313" key="10">
    <source>
        <dbReference type="EMBL" id="AZF82370.1"/>
    </source>
</evidence>
<dbReference type="Proteomes" id="UP000033106">
    <property type="component" value="Chromosome"/>
</dbReference>
<reference evidence="13" key="3">
    <citation type="submission" date="2016-04" db="EMBL/GenBank/DDBJ databases">
        <authorList>
            <person name="Evans L.H."/>
            <person name="Alamgir A."/>
            <person name="Owens N."/>
            <person name="Weber N.D."/>
            <person name="Virtaneva K."/>
            <person name="Barbian K."/>
            <person name="Babar A."/>
            <person name="Rosenke K."/>
        </authorList>
    </citation>
    <scope>NUCLEOTIDE SEQUENCE</scope>
    <source>
        <strain evidence="13">P1</strain>
    </source>
</reference>
<dbReference type="EMBL" id="CP011057">
    <property type="protein sequence ID" value="AKA80215.1"/>
    <property type="molecule type" value="Genomic_DNA"/>
</dbReference>
<evidence type="ECO:0000313" key="6">
    <source>
        <dbReference type="EMBL" id="AZF71916.1"/>
    </source>
</evidence>
<gene>
    <name evidence="12" type="ORF">HFC64_04620</name>
    <name evidence="13" type="ORF">SSOP1_2067</name>
    <name evidence="4" type="ORF">SULA_2766</name>
    <name evidence="2" type="ORF">SULB_2767</name>
    <name evidence="3" type="ORF">SULC_2764</name>
    <name evidence="5" type="ORF">SULG_14090</name>
    <name evidence="6" type="ORF">SULH_14090</name>
    <name evidence="7" type="ORF">SULI_14090</name>
    <name evidence="8" type="ORF">SULM_14080</name>
    <name evidence="9" type="ORF">SULN_14070</name>
    <name evidence="10" type="ORF">SULO_14090</name>
    <name evidence="11" type="ORF">SULZ_14105</name>
</gene>
<dbReference type="PATRIC" id="fig|2287.6.peg.2957"/>
<dbReference type="Proteomes" id="UP000033057">
    <property type="component" value="Chromosome"/>
</dbReference>
<reference evidence="14 15" key="1">
    <citation type="journal article" date="2015" name="Genome Announc.">
        <title>Complete Genome Sequence of Sulfolobus solfataricus Strain 98/2 and Evolved Derivatives.</title>
        <authorList>
            <person name="McCarthy S."/>
            <person name="Gradnigo J."/>
            <person name="Johnson T."/>
            <person name="Payne S."/>
            <person name="Lipzen A."/>
            <person name="Martin J."/>
            <person name="Schackwitz W."/>
            <person name="Moriyama E."/>
            <person name="Blum P."/>
        </authorList>
    </citation>
    <scope>NUCLEOTIDE SEQUENCE [LARGE SCALE GENOMIC DNA]</scope>
    <source>
        <strain evidence="14">98/2 SULC</strain>
        <strain evidence="2">SARC-B</strain>
        <strain evidence="3">SARC-C</strain>
        <strain evidence="4 16">SULA</strain>
        <strain evidence="15">SULB</strain>
    </source>
</reference>
<evidence type="ECO:0000313" key="14">
    <source>
        <dbReference type="Proteomes" id="UP000033057"/>
    </source>
</evidence>
<dbReference type="InterPro" id="IPR027417">
    <property type="entry name" value="P-loop_NTPase"/>
</dbReference>
<evidence type="ECO:0000313" key="16">
    <source>
        <dbReference type="Proteomes" id="UP000033106"/>
    </source>
</evidence>
<dbReference type="EMBL" id="LT549890">
    <property type="protein sequence ID" value="SAI85621.1"/>
    <property type="molecule type" value="Genomic_DNA"/>
</dbReference>
<evidence type="ECO:0000313" key="5">
    <source>
        <dbReference type="EMBL" id="AZF69296.1"/>
    </source>
</evidence>
<dbReference type="RefSeq" id="WP_009992596.1">
    <property type="nucleotide sequence ID" value="NZ_CP011055.2"/>
</dbReference>
<dbReference type="EMBL" id="CP033240">
    <property type="protein sequence ID" value="AZF82370.1"/>
    <property type="molecule type" value="Genomic_DNA"/>
</dbReference>
<dbReference type="KEGG" id="ssol:SULB_2767"/>
<evidence type="ECO:0000313" key="17">
    <source>
        <dbReference type="Proteomes" id="UP000076770"/>
    </source>
</evidence>
<dbReference type="Proteomes" id="UP000267993">
    <property type="component" value="Chromosome"/>
</dbReference>
<evidence type="ECO:0000313" key="8">
    <source>
        <dbReference type="EMBL" id="AZF77159.1"/>
    </source>
</evidence>
<dbReference type="Proteomes" id="UP000076770">
    <property type="component" value="Chromosome i"/>
</dbReference>
<dbReference type="EMBL" id="CP033236">
    <property type="protein sequence ID" value="AZF71916.1"/>
    <property type="molecule type" value="Genomic_DNA"/>
</dbReference>
<dbReference type="Proteomes" id="UP000282269">
    <property type="component" value="Chromosome"/>
</dbReference>